<name>A0A5B8FJG3_9RHOB</name>
<dbReference type="Gene3D" id="1.20.58.2180">
    <property type="match status" value="1"/>
</dbReference>
<accession>A0A5B8FJG3</accession>
<dbReference type="InterPro" id="IPR050902">
    <property type="entry name" value="ABC_Transporter_SBP"/>
</dbReference>
<dbReference type="OrthoDB" id="9775594at2"/>
<dbReference type="SUPFAM" id="SSF53807">
    <property type="entry name" value="Helical backbone' metal receptor"/>
    <property type="match status" value="1"/>
</dbReference>
<dbReference type="CDD" id="cd01147">
    <property type="entry name" value="HemV-2"/>
    <property type="match status" value="1"/>
</dbReference>
<gene>
    <name evidence="2" type="ORF">FDP22_19650</name>
</gene>
<dbReference type="Pfam" id="PF01497">
    <property type="entry name" value="Peripla_BP_2"/>
    <property type="match status" value="1"/>
</dbReference>
<dbReference type="Proteomes" id="UP000305888">
    <property type="component" value="Plasmid pD4M1A"/>
</dbReference>
<dbReference type="EMBL" id="CP040819">
    <property type="protein sequence ID" value="QDL94288.1"/>
    <property type="molecule type" value="Genomic_DNA"/>
</dbReference>
<keyword evidence="2" id="KW-0614">Plasmid</keyword>
<reference evidence="2 3" key="1">
    <citation type="submission" date="2019-06" db="EMBL/GenBank/DDBJ databases">
        <title>Genome sequence of Rhodobacteraceae bacterium D4M1.</title>
        <authorList>
            <person name="Cao J."/>
        </authorList>
    </citation>
    <scope>NUCLEOTIDE SEQUENCE [LARGE SCALE GENOMIC DNA]</scope>
    <source>
        <strain evidence="2 3">D4M1</strain>
        <plasmid evidence="3">pd4m1a</plasmid>
    </source>
</reference>
<organism evidence="2 3">
    <name type="scientific">Paroceanicella profunda</name>
    <dbReference type="NCBI Taxonomy" id="2579971"/>
    <lineage>
        <taxon>Bacteria</taxon>
        <taxon>Pseudomonadati</taxon>
        <taxon>Pseudomonadota</taxon>
        <taxon>Alphaproteobacteria</taxon>
        <taxon>Rhodobacterales</taxon>
        <taxon>Paracoccaceae</taxon>
        <taxon>Paroceanicella</taxon>
    </lineage>
</organism>
<proteinExistence type="predicted"/>
<dbReference type="KEGG" id="ppru:FDP22_19650"/>
<dbReference type="PANTHER" id="PTHR30535">
    <property type="entry name" value="VITAMIN B12-BINDING PROTEIN"/>
    <property type="match status" value="1"/>
</dbReference>
<feature type="domain" description="Fe/B12 periplasmic-binding" evidence="1">
    <location>
        <begin position="32"/>
        <end position="297"/>
    </location>
</feature>
<dbReference type="InterPro" id="IPR002491">
    <property type="entry name" value="ABC_transptr_periplasmic_BD"/>
</dbReference>
<dbReference type="PANTHER" id="PTHR30535:SF34">
    <property type="entry name" value="MOLYBDATE-BINDING PROTEIN MOLA"/>
    <property type="match status" value="1"/>
</dbReference>
<geneLocation type="plasmid" evidence="3">
    <name>pd4m1a</name>
</geneLocation>
<dbReference type="AlphaFoldDB" id="A0A5B8FJG3"/>
<dbReference type="PROSITE" id="PS50983">
    <property type="entry name" value="FE_B12_PBP"/>
    <property type="match status" value="1"/>
</dbReference>
<evidence type="ECO:0000313" key="3">
    <source>
        <dbReference type="Proteomes" id="UP000305888"/>
    </source>
</evidence>
<sequence>MAAPALLSGRARAREVRDATGRTLTLPERPGKVLAAGPPAAVLLYVLAPEAMAGWPRAPRAQDRPYLDARAAALPELGRLTGRGDTVNLEALLAAAPDLILDVGSVSATYLSLAERVQAQTGIPYALIDGSFANTPAALRQLGALLGRPERGAALAAYAQETFTHVDAVLARVPEAQRPSVYLARGPEGLESAPRGSLNAEIIERAGGRNVVEGGGRGLVTVSPEQVIAWAPDTIVTIDPVFAAEVGARPLWRDVPAVAHGRVFLAPSRPFGFIDRPPSVNRLIGLRWLLHAFYPGQAGPDPTQEVRDFYALFYGVDLDRPALATVLGR</sequence>
<dbReference type="Gene3D" id="3.40.50.1980">
    <property type="entry name" value="Nitrogenase molybdenum iron protein domain"/>
    <property type="match status" value="2"/>
</dbReference>
<dbReference type="GO" id="GO:0071281">
    <property type="term" value="P:cellular response to iron ion"/>
    <property type="evidence" value="ECO:0007669"/>
    <property type="project" value="TreeGrafter"/>
</dbReference>
<protein>
    <submittedName>
        <fullName evidence="2">Iron ABC transporter substrate-binding protein</fullName>
    </submittedName>
</protein>
<keyword evidence="3" id="KW-1185">Reference proteome</keyword>
<evidence type="ECO:0000259" key="1">
    <source>
        <dbReference type="PROSITE" id="PS50983"/>
    </source>
</evidence>
<evidence type="ECO:0000313" key="2">
    <source>
        <dbReference type="EMBL" id="QDL94288.1"/>
    </source>
</evidence>